<dbReference type="InterPro" id="IPR036956">
    <property type="entry name" value="Impact_N_sf"/>
</dbReference>
<comment type="similarity">
    <text evidence="1">Belongs to the IMPACT family.</text>
</comment>
<dbReference type="GO" id="GO:0140469">
    <property type="term" value="P:GCN2-mediated signaling"/>
    <property type="evidence" value="ECO:0007669"/>
    <property type="project" value="TreeGrafter"/>
</dbReference>
<dbReference type="PANTHER" id="PTHR16301">
    <property type="entry name" value="IMPACT-RELATED"/>
    <property type="match status" value="1"/>
</dbReference>
<dbReference type="OrthoDB" id="69641at2759"/>
<dbReference type="InterPro" id="IPR020568">
    <property type="entry name" value="Ribosomal_Su5_D2-typ_SF"/>
</dbReference>
<keyword evidence="4" id="KW-1185">Reference proteome</keyword>
<dbReference type="Proteomes" id="UP000242525">
    <property type="component" value="Unassembled WGS sequence"/>
</dbReference>
<dbReference type="PANTHER" id="PTHR16301:SF25">
    <property type="entry name" value="PROTEIN IMPACT"/>
    <property type="match status" value="1"/>
</dbReference>
<dbReference type="InterPro" id="IPR023582">
    <property type="entry name" value="Impact"/>
</dbReference>
<dbReference type="GO" id="GO:0005737">
    <property type="term" value="C:cytoplasm"/>
    <property type="evidence" value="ECO:0007669"/>
    <property type="project" value="TreeGrafter"/>
</dbReference>
<reference evidence="3" key="1">
    <citation type="submission" date="2014-03" db="EMBL/GenBank/DDBJ databases">
        <authorList>
            <person name="Casaregola S."/>
        </authorList>
    </citation>
    <scope>NUCLEOTIDE SEQUENCE [LARGE SCALE GENOMIC DNA]</scope>
    <source>
        <strain evidence="3">CLIB 918</strain>
    </source>
</reference>
<organism evidence="3 4">
    <name type="scientific">Geotrichum candidum</name>
    <name type="common">Oospora lactis</name>
    <name type="synonym">Dipodascus geotrichum</name>
    <dbReference type="NCBI Taxonomy" id="1173061"/>
    <lineage>
        <taxon>Eukaryota</taxon>
        <taxon>Fungi</taxon>
        <taxon>Dikarya</taxon>
        <taxon>Ascomycota</taxon>
        <taxon>Saccharomycotina</taxon>
        <taxon>Dipodascomycetes</taxon>
        <taxon>Dipodascales</taxon>
        <taxon>Dipodascaceae</taxon>
        <taxon>Geotrichum</taxon>
    </lineage>
</organism>
<dbReference type="STRING" id="1173061.A0A0J9X9M9"/>
<accession>A0A0J9X9M9</accession>
<dbReference type="GO" id="GO:0006446">
    <property type="term" value="P:regulation of translational initiation"/>
    <property type="evidence" value="ECO:0007669"/>
    <property type="project" value="TreeGrafter"/>
</dbReference>
<proteinExistence type="inferred from homology"/>
<dbReference type="Gene3D" id="3.30.230.30">
    <property type="entry name" value="Impact, N-terminal domain"/>
    <property type="match status" value="1"/>
</dbReference>
<dbReference type="InterPro" id="IPR001498">
    <property type="entry name" value="Impact_N"/>
</dbReference>
<evidence type="ECO:0000313" key="4">
    <source>
        <dbReference type="Proteomes" id="UP000242525"/>
    </source>
</evidence>
<dbReference type="SUPFAM" id="SSF54211">
    <property type="entry name" value="Ribosomal protein S5 domain 2-like"/>
    <property type="match status" value="1"/>
</dbReference>
<feature type="domain" description="Impact N-terminal" evidence="2">
    <location>
        <begin position="146"/>
        <end position="253"/>
    </location>
</feature>
<comment type="caution">
    <text evidence="3">The sequence shown here is derived from an EMBL/GenBank/DDBJ whole genome shotgun (WGS) entry which is preliminary data.</text>
</comment>
<evidence type="ECO:0000259" key="2">
    <source>
        <dbReference type="Pfam" id="PF01205"/>
    </source>
</evidence>
<evidence type="ECO:0000313" key="3">
    <source>
        <dbReference type="EMBL" id="CDO53971.1"/>
    </source>
</evidence>
<sequence>MTAPGTTTLNSVYPHAVVPLRDPGFPSASFQLLVPDRDLIVRYHLPASYPAVPPVVDATETGTHEAAFSKESAAAVLESVWAFNDPASESWLPDFVAALRSLYDDNSVEYDEDLNDLSRPEYIVDTADLSPEVTTAWATSRPLRDRRSTFIALARTGVASVPDADAALRALKADSHVAQAEHMAVAYRIRDSEGGIIEFFDNDGETAAGARLLHSLIAADAVNVVLAVPRWFGGILLGPVRFDHIHEVSQEALAKALQN</sequence>
<name>A0A0J9X9M9_GEOCN</name>
<dbReference type="EMBL" id="CCBN010000006">
    <property type="protein sequence ID" value="CDO53971.1"/>
    <property type="molecule type" value="Genomic_DNA"/>
</dbReference>
<dbReference type="Pfam" id="PF01205">
    <property type="entry name" value="Impact_N"/>
    <property type="match status" value="1"/>
</dbReference>
<gene>
    <name evidence="3" type="ORF">BN980_GECA06s02661g</name>
</gene>
<dbReference type="AlphaFoldDB" id="A0A0J9X9M9"/>
<protein>
    <recommendedName>
        <fullName evidence="2">Impact N-terminal domain-containing protein</fullName>
    </recommendedName>
</protein>
<evidence type="ECO:0000256" key="1">
    <source>
        <dbReference type="ARBA" id="ARBA00007665"/>
    </source>
</evidence>